<sequence length="70" mass="7080">MKTFKNIALKTGAVVSSIAASSTAFAADYATDINAAVTDSSANYTLVVAGVISVAAIGFGAGLLIRWLNK</sequence>
<dbReference type="RefSeq" id="WP_089124405.1">
    <property type="nucleotide sequence ID" value="NZ_BSPV01000003.1"/>
</dbReference>
<evidence type="ECO:0000313" key="4">
    <source>
        <dbReference type="Proteomes" id="UP001157156"/>
    </source>
</evidence>
<keyword evidence="1" id="KW-0812">Transmembrane</keyword>
<gene>
    <name evidence="3" type="ORF">GCM10007931_10180</name>
</gene>
<dbReference type="Proteomes" id="UP001157156">
    <property type="component" value="Unassembled WGS sequence"/>
</dbReference>
<comment type="caution">
    <text evidence="3">The sequence shown here is derived from an EMBL/GenBank/DDBJ whole genome shotgun (WGS) entry which is preliminary data.</text>
</comment>
<feature type="chain" id="PRO_5045520096" evidence="2">
    <location>
        <begin position="27"/>
        <end position="70"/>
    </location>
</feature>
<evidence type="ECO:0000313" key="3">
    <source>
        <dbReference type="EMBL" id="GLT14044.1"/>
    </source>
</evidence>
<evidence type="ECO:0000256" key="2">
    <source>
        <dbReference type="SAM" id="SignalP"/>
    </source>
</evidence>
<reference evidence="4" key="1">
    <citation type="journal article" date="2019" name="Int. J. Syst. Evol. Microbiol.">
        <title>The Global Catalogue of Microorganisms (GCM) 10K type strain sequencing project: providing services to taxonomists for standard genome sequencing and annotation.</title>
        <authorList>
            <consortium name="The Broad Institute Genomics Platform"/>
            <consortium name="The Broad Institute Genome Sequencing Center for Infectious Disease"/>
            <person name="Wu L."/>
            <person name="Ma J."/>
        </authorList>
    </citation>
    <scope>NUCLEOTIDE SEQUENCE [LARGE SCALE GENOMIC DNA]</scope>
    <source>
        <strain evidence="4">NBRC 111146</strain>
    </source>
</reference>
<feature type="transmembrane region" description="Helical" evidence="1">
    <location>
        <begin position="42"/>
        <end position="65"/>
    </location>
</feature>
<keyword evidence="1" id="KW-0472">Membrane</keyword>
<proteinExistence type="predicted"/>
<dbReference type="EMBL" id="BSPV01000003">
    <property type="protein sequence ID" value="GLT14044.1"/>
    <property type="molecule type" value="Genomic_DNA"/>
</dbReference>
<organism evidence="3 4">
    <name type="scientific">Vibrio algivorus</name>
    <dbReference type="NCBI Taxonomy" id="1667024"/>
    <lineage>
        <taxon>Bacteria</taxon>
        <taxon>Pseudomonadati</taxon>
        <taxon>Pseudomonadota</taxon>
        <taxon>Gammaproteobacteria</taxon>
        <taxon>Vibrionales</taxon>
        <taxon>Vibrionaceae</taxon>
        <taxon>Vibrio</taxon>
    </lineage>
</organism>
<accession>A0ABQ6EMJ5</accession>
<name>A0ABQ6EMJ5_9VIBR</name>
<evidence type="ECO:0000256" key="1">
    <source>
        <dbReference type="SAM" id="Phobius"/>
    </source>
</evidence>
<protein>
    <submittedName>
        <fullName evidence="3">Uncharacterized protein</fullName>
    </submittedName>
</protein>
<keyword evidence="1" id="KW-1133">Transmembrane helix</keyword>
<keyword evidence="2" id="KW-0732">Signal</keyword>
<feature type="signal peptide" evidence="2">
    <location>
        <begin position="1"/>
        <end position="26"/>
    </location>
</feature>
<keyword evidence="4" id="KW-1185">Reference proteome</keyword>